<evidence type="ECO:0000313" key="2">
    <source>
        <dbReference type="EMBL" id="GGK98541.1"/>
    </source>
</evidence>
<proteinExistence type="predicted"/>
<reference evidence="2" key="1">
    <citation type="journal article" date="2014" name="Int. J. Syst. Evol. Microbiol.">
        <title>Complete genome sequence of Corynebacterium casei LMG S-19264T (=DSM 44701T), isolated from a smear-ripened cheese.</title>
        <authorList>
            <consortium name="US DOE Joint Genome Institute (JGI-PGF)"/>
            <person name="Walter F."/>
            <person name="Albersmeier A."/>
            <person name="Kalinowski J."/>
            <person name="Ruckert C."/>
        </authorList>
    </citation>
    <scope>NUCLEOTIDE SEQUENCE</scope>
    <source>
        <strain evidence="2">CGMCC 4.3508</strain>
    </source>
</reference>
<organism evidence="2 3">
    <name type="scientific">Nocardia jinanensis</name>
    <dbReference type="NCBI Taxonomy" id="382504"/>
    <lineage>
        <taxon>Bacteria</taxon>
        <taxon>Bacillati</taxon>
        <taxon>Actinomycetota</taxon>
        <taxon>Actinomycetes</taxon>
        <taxon>Mycobacteriales</taxon>
        <taxon>Nocardiaceae</taxon>
        <taxon>Nocardia</taxon>
    </lineage>
</organism>
<evidence type="ECO:0000313" key="3">
    <source>
        <dbReference type="Proteomes" id="UP000638263"/>
    </source>
</evidence>
<comment type="caution">
    <text evidence="2">The sequence shown here is derived from an EMBL/GenBank/DDBJ whole genome shotgun (WGS) entry which is preliminary data.</text>
</comment>
<accession>A0A917RBH5</accession>
<reference evidence="2" key="2">
    <citation type="submission" date="2020-09" db="EMBL/GenBank/DDBJ databases">
        <authorList>
            <person name="Sun Q."/>
            <person name="Zhou Y."/>
        </authorList>
    </citation>
    <scope>NUCLEOTIDE SEQUENCE</scope>
    <source>
        <strain evidence="2">CGMCC 4.3508</strain>
    </source>
</reference>
<evidence type="ECO:0000256" key="1">
    <source>
        <dbReference type="SAM" id="MobiDB-lite"/>
    </source>
</evidence>
<dbReference type="Proteomes" id="UP000638263">
    <property type="component" value="Unassembled WGS sequence"/>
</dbReference>
<gene>
    <name evidence="2" type="ORF">GCM10011588_11410</name>
</gene>
<keyword evidence="3" id="KW-1185">Reference proteome</keyword>
<name>A0A917RBH5_9NOCA</name>
<feature type="region of interest" description="Disordered" evidence="1">
    <location>
        <begin position="29"/>
        <end position="50"/>
    </location>
</feature>
<dbReference type="AlphaFoldDB" id="A0A917RBH5"/>
<sequence length="80" mass="9232">MTVDLDGHDGGAISWWTPTAAERRCTHATTDSLMIQDENRDRTRPPDLDPEHIPAVYTFIDPEDWTAGNFDRVQTYWDCH</sequence>
<feature type="compositionally biased region" description="Basic and acidic residues" evidence="1">
    <location>
        <begin position="37"/>
        <end position="50"/>
    </location>
</feature>
<protein>
    <submittedName>
        <fullName evidence="2">Uncharacterized protein</fullName>
    </submittedName>
</protein>
<dbReference type="RefSeq" id="WP_058855368.1">
    <property type="nucleotide sequence ID" value="NZ_BMMH01000002.1"/>
</dbReference>
<dbReference type="EMBL" id="BMMH01000002">
    <property type="protein sequence ID" value="GGK98541.1"/>
    <property type="molecule type" value="Genomic_DNA"/>
</dbReference>